<dbReference type="RefSeq" id="XP_018703602.1">
    <property type="nucleotide sequence ID" value="XM_018849031.1"/>
</dbReference>
<dbReference type="Proteomes" id="UP000076744">
    <property type="component" value="Unassembled WGS sequence"/>
</dbReference>
<proteinExistence type="predicted"/>
<accession>A0A167U911</accession>
<dbReference type="EMBL" id="AZHB01000013">
    <property type="protein sequence ID" value="OAA61347.1"/>
    <property type="molecule type" value="Genomic_DNA"/>
</dbReference>
<feature type="region of interest" description="Disordered" evidence="1">
    <location>
        <begin position="606"/>
        <end position="625"/>
    </location>
</feature>
<feature type="compositionally biased region" description="Polar residues" evidence="1">
    <location>
        <begin position="503"/>
        <end position="519"/>
    </location>
</feature>
<evidence type="ECO:0000313" key="3">
    <source>
        <dbReference type="Proteomes" id="UP000076744"/>
    </source>
</evidence>
<keyword evidence="3" id="KW-1185">Reference proteome</keyword>
<name>A0A167U911_CORFA</name>
<dbReference type="Gene3D" id="3.40.50.1110">
    <property type="entry name" value="SGNH hydrolase"/>
    <property type="match status" value="1"/>
</dbReference>
<sequence>MTGVRYYNYAVAGSTCSQKVATQPARIIPGAVPSVLEYEIPAFEADLAFASLYPNRQPNNTVYAMWIGTNDLGVEGFLLDRNRPGTTLSDLVECVWESFDRIYKTGGRRFVVMNTAPLEKTPLYASFESGGAGDNPVWPTKSQYNTSEYQHKMYQYSRAVNELFESISPLHLLVKRRWPGASVTVFDAHSIFNDIHADPGRYLSPPENVVSSFITSMFQGQFGYGNAGPQFNPQAGAQPNQQQQQQMMFNQQQFAGMAPQGGFNPAANPQMMAGPSQGMMQNPGMPNMTANGQMAGFQQQFAPQYGQVPQNFPQGQYMMGGMQGFPMNQQGMTPQQVQQMMQQRMAQQQQQQHLQQQQAQQQAQQQQQQQAQQQQHQQAHQQHQQQQVQQQQHQHPHHQQHQQHQAPQAQQHVQQQQLQPHPNQQMQQQHPQQGNMSQVGTPQRPPSAVQNSPAGQMPGQPQFSPHQMAQGIPQQGAQMQQHPQQHQQQAQQPGAIATPQTPTFPNNQGPNAGTASNIPPLSPASESREKERFALLLDINHELLYEVILLQQTQTELKKEASTANGNVGERKPTEEETLFQQDYVHCMRRLQANLSYMAAQADRKAETKAPPYPTFMTAPPLNLSLRPRAQPMAPEGSDAAKIDPATDREERDKAIKDLYRRLQAAYPGIDFKKESAARIQHSQKLSNQAAFQGSPIPQKTPQIPNAPPPQVS</sequence>
<evidence type="ECO:0000256" key="1">
    <source>
        <dbReference type="SAM" id="MobiDB-lite"/>
    </source>
</evidence>
<dbReference type="OrthoDB" id="1600564at2759"/>
<reference evidence="2 3" key="1">
    <citation type="journal article" date="2016" name="Genome Biol. Evol.">
        <title>Divergent and convergent evolution of fungal pathogenicity.</title>
        <authorList>
            <person name="Shang Y."/>
            <person name="Xiao G."/>
            <person name="Zheng P."/>
            <person name="Cen K."/>
            <person name="Zhan S."/>
            <person name="Wang C."/>
        </authorList>
    </citation>
    <scope>NUCLEOTIDE SEQUENCE [LARGE SCALE GENOMIC DNA]</scope>
    <source>
        <strain evidence="2 3">ARSEF 2679</strain>
    </source>
</reference>
<feature type="compositionally biased region" description="Low complexity" evidence="1">
    <location>
        <begin position="402"/>
        <end position="433"/>
    </location>
</feature>
<comment type="caution">
    <text evidence="2">The sequence shown here is derived from an EMBL/GenBank/DDBJ whole genome shotgun (WGS) entry which is preliminary data.</text>
</comment>
<feature type="compositionally biased region" description="Basic and acidic residues" evidence="1">
    <location>
        <begin position="639"/>
        <end position="651"/>
    </location>
</feature>
<feature type="region of interest" description="Disordered" evidence="1">
    <location>
        <begin position="676"/>
        <end position="713"/>
    </location>
</feature>
<dbReference type="InterPro" id="IPR036514">
    <property type="entry name" value="SGNH_hydro_sf"/>
</dbReference>
<dbReference type="GeneID" id="30021718"/>
<dbReference type="STRING" id="1081104.A0A167U911"/>
<dbReference type="AlphaFoldDB" id="A0A167U911"/>
<feature type="region of interest" description="Disordered" evidence="1">
    <location>
        <begin position="371"/>
        <end position="526"/>
    </location>
</feature>
<feature type="compositionally biased region" description="Polar residues" evidence="1">
    <location>
        <begin position="681"/>
        <end position="704"/>
    </location>
</feature>
<feature type="compositionally biased region" description="Low complexity" evidence="1">
    <location>
        <begin position="467"/>
        <end position="501"/>
    </location>
</feature>
<feature type="compositionally biased region" description="Polar residues" evidence="1">
    <location>
        <begin position="448"/>
        <end position="465"/>
    </location>
</feature>
<feature type="region of interest" description="Disordered" evidence="1">
    <location>
        <begin position="631"/>
        <end position="651"/>
    </location>
</feature>
<evidence type="ECO:0000313" key="2">
    <source>
        <dbReference type="EMBL" id="OAA61347.1"/>
    </source>
</evidence>
<organism evidence="2 3">
    <name type="scientific">Cordyceps fumosorosea (strain ARSEF 2679)</name>
    <name type="common">Isaria fumosorosea</name>
    <dbReference type="NCBI Taxonomy" id="1081104"/>
    <lineage>
        <taxon>Eukaryota</taxon>
        <taxon>Fungi</taxon>
        <taxon>Dikarya</taxon>
        <taxon>Ascomycota</taxon>
        <taxon>Pezizomycotina</taxon>
        <taxon>Sordariomycetes</taxon>
        <taxon>Hypocreomycetidae</taxon>
        <taxon>Hypocreales</taxon>
        <taxon>Cordycipitaceae</taxon>
        <taxon>Cordyceps</taxon>
    </lineage>
</organism>
<feature type="compositionally biased region" description="Low complexity" evidence="1">
    <location>
        <begin position="371"/>
        <end position="393"/>
    </location>
</feature>
<gene>
    <name evidence="2" type="ORF">ISF_05426</name>
</gene>
<protein>
    <submittedName>
        <fullName evidence="2">Uncharacterized protein</fullName>
    </submittedName>
</protein>